<evidence type="ECO:0000313" key="3">
    <source>
        <dbReference type="Proteomes" id="UP000433104"/>
    </source>
</evidence>
<feature type="chain" id="PRO_5032383821" description="Lipoprotein" evidence="1">
    <location>
        <begin position="23"/>
        <end position="216"/>
    </location>
</feature>
<accession>A0A844ZI30</accession>
<evidence type="ECO:0008006" key="4">
    <source>
        <dbReference type="Google" id="ProtNLM"/>
    </source>
</evidence>
<name>A0A844ZI30_9SPHN</name>
<reference evidence="2 3" key="1">
    <citation type="submission" date="2019-12" db="EMBL/GenBank/DDBJ databases">
        <title>Genomic-based taxomic classification of the family Erythrobacteraceae.</title>
        <authorList>
            <person name="Xu L."/>
        </authorList>
    </citation>
    <scope>NUCLEOTIDE SEQUENCE [LARGE SCALE GENOMIC DNA]</scope>
    <source>
        <strain evidence="2 3">MCCC 1A09962</strain>
    </source>
</reference>
<feature type="signal peptide" evidence="1">
    <location>
        <begin position="1"/>
        <end position="22"/>
    </location>
</feature>
<protein>
    <recommendedName>
        <fullName evidence="4">Lipoprotein</fullName>
    </recommendedName>
</protein>
<dbReference type="Proteomes" id="UP000433104">
    <property type="component" value="Unassembled WGS sequence"/>
</dbReference>
<dbReference type="PROSITE" id="PS51257">
    <property type="entry name" value="PROKAR_LIPOPROTEIN"/>
    <property type="match status" value="1"/>
</dbReference>
<gene>
    <name evidence="2" type="ORF">GRI38_11235</name>
</gene>
<comment type="caution">
    <text evidence="2">The sequence shown here is derived from an EMBL/GenBank/DDBJ whole genome shotgun (WGS) entry which is preliminary data.</text>
</comment>
<keyword evidence="1" id="KW-0732">Signal</keyword>
<organism evidence="2 3">
    <name type="scientific">Parapontixanthobacter aurantiacus</name>
    <dbReference type="NCBI Taxonomy" id="1463599"/>
    <lineage>
        <taxon>Bacteria</taxon>
        <taxon>Pseudomonadati</taxon>
        <taxon>Pseudomonadota</taxon>
        <taxon>Alphaproteobacteria</taxon>
        <taxon>Sphingomonadales</taxon>
        <taxon>Erythrobacteraceae</taxon>
        <taxon>Parapontixanthobacter</taxon>
    </lineage>
</organism>
<dbReference type="RefSeq" id="WP_160683839.1">
    <property type="nucleotide sequence ID" value="NZ_WTYW01000003.1"/>
</dbReference>
<dbReference type="AlphaFoldDB" id="A0A844ZI30"/>
<proteinExistence type="predicted"/>
<evidence type="ECO:0000313" key="2">
    <source>
        <dbReference type="EMBL" id="MXO86597.1"/>
    </source>
</evidence>
<dbReference type="EMBL" id="WTYW01000003">
    <property type="protein sequence ID" value="MXO86597.1"/>
    <property type="molecule type" value="Genomic_DNA"/>
</dbReference>
<dbReference type="OrthoDB" id="1524207at2"/>
<sequence length="216" mass="23485">MRKPALPAASAAFVSVLLSACATMDGSPTLPASQESFWDNLTSHCGSTYAGGLASSDQRDVNFEGRRMFAHWAECSGNRVAIAFHVEDDDAPGGWDRSRTWIITRSADGLRLKHDHRHADGSEDAVTRYGGDTLSTGTARIRDFPVDAFSHALFEREGLDQSLTNVWRVEVSPASAPGAMFAYQLTRRNDPTRLFRVEFDASEPMAAPPPAGGQIN</sequence>
<keyword evidence="3" id="KW-1185">Reference proteome</keyword>
<evidence type="ECO:0000256" key="1">
    <source>
        <dbReference type="SAM" id="SignalP"/>
    </source>
</evidence>